<comment type="caution">
    <text evidence="3">The sequence shown here is derived from an EMBL/GenBank/DDBJ whole genome shotgun (WGS) entry which is preliminary data.</text>
</comment>
<protein>
    <recommendedName>
        <fullName evidence="2">NAD-dependent epimerase/dehydratase domain-containing protein</fullName>
    </recommendedName>
</protein>
<dbReference type="InterPro" id="IPR001509">
    <property type="entry name" value="Epimerase_deHydtase"/>
</dbReference>
<evidence type="ECO:0000259" key="2">
    <source>
        <dbReference type="Pfam" id="PF01370"/>
    </source>
</evidence>
<evidence type="ECO:0000256" key="1">
    <source>
        <dbReference type="ARBA" id="ARBA00007637"/>
    </source>
</evidence>
<gene>
    <name evidence="3" type="ORF">LCGC14_0836000</name>
</gene>
<reference evidence="3" key="1">
    <citation type="journal article" date="2015" name="Nature">
        <title>Complex archaea that bridge the gap between prokaryotes and eukaryotes.</title>
        <authorList>
            <person name="Spang A."/>
            <person name="Saw J.H."/>
            <person name="Jorgensen S.L."/>
            <person name="Zaremba-Niedzwiedzka K."/>
            <person name="Martijn J."/>
            <person name="Lind A.E."/>
            <person name="van Eijk R."/>
            <person name="Schleper C."/>
            <person name="Guy L."/>
            <person name="Ettema T.J."/>
        </authorList>
    </citation>
    <scope>NUCLEOTIDE SEQUENCE</scope>
</reference>
<organism evidence="3">
    <name type="scientific">marine sediment metagenome</name>
    <dbReference type="NCBI Taxonomy" id="412755"/>
    <lineage>
        <taxon>unclassified sequences</taxon>
        <taxon>metagenomes</taxon>
        <taxon>ecological metagenomes</taxon>
    </lineage>
</organism>
<dbReference type="AlphaFoldDB" id="A0A0F9PEJ3"/>
<dbReference type="PANTHER" id="PTHR43000">
    <property type="entry name" value="DTDP-D-GLUCOSE 4,6-DEHYDRATASE-RELATED"/>
    <property type="match status" value="1"/>
</dbReference>
<accession>A0A0F9PEJ3</accession>
<dbReference type="Gene3D" id="3.40.50.720">
    <property type="entry name" value="NAD(P)-binding Rossmann-like Domain"/>
    <property type="match status" value="1"/>
</dbReference>
<evidence type="ECO:0000313" key="3">
    <source>
        <dbReference type="EMBL" id="KKN30250.1"/>
    </source>
</evidence>
<dbReference type="InterPro" id="IPR036291">
    <property type="entry name" value="NAD(P)-bd_dom_sf"/>
</dbReference>
<feature type="domain" description="NAD-dependent epimerase/dehydratase" evidence="2">
    <location>
        <begin position="13"/>
        <end position="249"/>
    </location>
</feature>
<dbReference type="Gene3D" id="3.90.25.10">
    <property type="entry name" value="UDP-galactose 4-epimerase, domain 1"/>
    <property type="match status" value="1"/>
</dbReference>
<comment type="similarity">
    <text evidence="1">Belongs to the NAD(P)-dependent epimerase/dehydratase family.</text>
</comment>
<sequence length="320" mass="35347">MSDFYKDQNVVALGGTGFVGQHLCRLLESLGANVFVIDDYSRQIDLKADQYLGRINRKSSTRLNISKMHLLITRLKEINPFAVFNLAAAVAGVEHNQKHHNQMFIDNVNLQTIPVMVCEPLATPHYLQVSSACVYGEDANAPAVEDELGGEPVAANAGYSWAKRMGERAVQWSNLQHAVIVRPSNIYGPGDWYDDRAHVIPKLIKGYDEGTAKMFALHPQREFIYVEDVVKGMLAALEDGEHKEAYNLGSNHVISMHSLHMAISSQMNKAPADMATPHFDQGDDIRCSNTAKAEAHLGWVAETLFLTGLGKTIEAYLGAK</sequence>
<name>A0A0F9PEJ3_9ZZZZ</name>
<proteinExistence type="inferred from homology"/>
<dbReference type="Pfam" id="PF01370">
    <property type="entry name" value="Epimerase"/>
    <property type="match status" value="1"/>
</dbReference>
<dbReference type="EMBL" id="LAZR01002423">
    <property type="protein sequence ID" value="KKN30250.1"/>
    <property type="molecule type" value="Genomic_DNA"/>
</dbReference>
<dbReference type="SUPFAM" id="SSF51735">
    <property type="entry name" value="NAD(P)-binding Rossmann-fold domains"/>
    <property type="match status" value="1"/>
</dbReference>